<evidence type="ECO:0000313" key="1">
    <source>
        <dbReference type="EMBL" id="MPN12006.1"/>
    </source>
</evidence>
<name>A0A645FEI4_9ZZZZ</name>
<accession>A0A645FEI4</accession>
<proteinExistence type="predicted"/>
<comment type="caution">
    <text evidence="1">The sequence shown here is derived from an EMBL/GenBank/DDBJ whole genome shotgun (WGS) entry which is preliminary data.</text>
</comment>
<organism evidence="1">
    <name type="scientific">bioreactor metagenome</name>
    <dbReference type="NCBI Taxonomy" id="1076179"/>
    <lineage>
        <taxon>unclassified sequences</taxon>
        <taxon>metagenomes</taxon>
        <taxon>ecological metagenomes</taxon>
    </lineage>
</organism>
<reference evidence="1" key="1">
    <citation type="submission" date="2019-08" db="EMBL/GenBank/DDBJ databases">
        <authorList>
            <person name="Kucharzyk K."/>
            <person name="Murdoch R.W."/>
            <person name="Higgins S."/>
            <person name="Loffler F."/>
        </authorList>
    </citation>
    <scope>NUCLEOTIDE SEQUENCE</scope>
</reference>
<dbReference type="AlphaFoldDB" id="A0A645FEI4"/>
<sequence length="117" mass="12731">MIGLVKLQNAVHDRHVQHDAALNGHSAPHQTAAGAPGYHRNVVLVSVLHDFGDFLGGAHLQKNLREPADAAQLVVAVVFVDVLPGQHILLVHKALEIGDIRLIDCFVRHFYPSIAKC</sequence>
<gene>
    <name evidence="1" type="ORF">SDC9_159316</name>
</gene>
<dbReference type="EMBL" id="VSSQ01058281">
    <property type="protein sequence ID" value="MPN12006.1"/>
    <property type="molecule type" value="Genomic_DNA"/>
</dbReference>
<protein>
    <submittedName>
        <fullName evidence="1">Uncharacterized protein</fullName>
    </submittedName>
</protein>